<evidence type="ECO:0000256" key="8">
    <source>
        <dbReference type="ARBA" id="ARBA00023204"/>
    </source>
</evidence>
<evidence type="ECO:0000313" key="13">
    <source>
        <dbReference type="Proteomes" id="UP000242753"/>
    </source>
</evidence>
<comment type="function">
    <text evidence="10">DNA ligase that catalyzes the formation of phosphodiester linkages between 5'-phosphoryl and 3'-hydroxyl groups in double-stranded DNA using NAD as a coenzyme and as the energy source for the reaction. It is essential for DNA replication and repair of damaged DNA.</text>
</comment>
<evidence type="ECO:0000256" key="9">
    <source>
        <dbReference type="ARBA" id="ARBA00034005"/>
    </source>
</evidence>
<dbReference type="PROSITE" id="PS01055">
    <property type="entry name" value="DNA_LIGASE_N1"/>
    <property type="match status" value="1"/>
</dbReference>
<sequence>MKKIKQQILKLRKKLRYWEYLYFYKEESKVSDQKYDKTMQELQILEKKRPDLLTPDSPTQILRKIKTKNIFKKAHHKTPMLSLNSVFTSKDVILFDKKIQNKTKKTITYCCELKIDGLGINILYKNGKLIQATTRGDGIIGENVTNNIYTIHDIPKYLNNNFYIPNTIEIRGEIFIQKKDFKKLNKHMKKKENKIFSNTRNAASGSVRQLNSKITAKRPLSFLAYGINEINTTKISLKSHWKQLQIIKKLGIPICKYTKKCKNIQEVLNYYETIIKKRKLINFDIDGIVIKIDSLMIQKQLGFNNRFPHWAIAYKFSSKKTTTKIKNIKFQVGKSGIITPIANLIPVSINGTIIKHANLYNIRKIKELGIMNGDTVFIKKSGEIIPKITKVIIKKRTKKISKIIFPKKCPACNSKIHIEHTSYIMRCNSGIMCIAQKKEKLKHFVSKHAMNIIGIGNKTINKLVDNNLINIPSDLFLLTKNILINNKILSEKLAENFLFSLQNSKKTTFSRFLYSLNIPYVGKITSTHLSGFYKTIDKLIHANINSLMKVPTIGKTSAMYIYQYFHEPNNIRIIQELLGKKTGIYFENSKNFK</sequence>
<comment type="similarity">
    <text evidence="10">Belongs to the NAD-dependent DNA ligase family. LigA subfamily.</text>
</comment>
<keyword evidence="3 10" id="KW-0479">Metal-binding</keyword>
<feature type="binding site" evidence="10">
    <location>
        <position position="173"/>
    </location>
    <ligand>
        <name>NAD(+)</name>
        <dbReference type="ChEBI" id="CHEBI:57540"/>
    </ligand>
</feature>
<dbReference type="PATRIC" id="fig|1594731.3.peg.154"/>
<dbReference type="SMART" id="SM00532">
    <property type="entry name" value="LIGANc"/>
    <property type="match status" value="1"/>
</dbReference>
<dbReference type="RefSeq" id="WP_281264013.1">
    <property type="nucleotide sequence ID" value="NZ_LN774881.1"/>
</dbReference>
<dbReference type="GO" id="GO:0006281">
    <property type="term" value="P:DNA repair"/>
    <property type="evidence" value="ECO:0007669"/>
    <property type="project" value="UniProtKB-KW"/>
</dbReference>
<dbReference type="Pfam" id="PF03120">
    <property type="entry name" value="OB_DNA_ligase"/>
    <property type="match status" value="1"/>
</dbReference>
<dbReference type="Proteomes" id="UP000242753">
    <property type="component" value="Chromosome I"/>
</dbReference>
<keyword evidence="5 10" id="KW-0862">Zinc</keyword>
<dbReference type="InterPro" id="IPR012340">
    <property type="entry name" value="NA-bd_OB-fold"/>
</dbReference>
<dbReference type="CDD" id="cd00114">
    <property type="entry name" value="LIGANc"/>
    <property type="match status" value="1"/>
</dbReference>
<dbReference type="NCBIfam" id="TIGR00575">
    <property type="entry name" value="dnlj"/>
    <property type="match status" value="1"/>
</dbReference>
<evidence type="ECO:0000256" key="5">
    <source>
        <dbReference type="ARBA" id="ARBA00022833"/>
    </source>
</evidence>
<protein>
    <recommendedName>
        <fullName evidence="10">DNA ligase</fullName>
        <ecNumber evidence="10">6.5.1.2</ecNumber>
    </recommendedName>
    <alternativeName>
        <fullName evidence="10">Polydeoxyribonucleotide synthase [NAD(+)]</fullName>
    </alternativeName>
</protein>
<keyword evidence="4 10" id="KW-0227">DNA damage</keyword>
<dbReference type="Gene3D" id="1.10.287.610">
    <property type="entry name" value="Helix hairpin bin"/>
    <property type="match status" value="1"/>
</dbReference>
<keyword evidence="1 10" id="KW-0436">Ligase</keyword>
<name>A0A0H5BWS1_9ENTR</name>
<dbReference type="SUPFAM" id="SSF56091">
    <property type="entry name" value="DNA ligase/mRNA capping enzyme, catalytic domain"/>
    <property type="match status" value="1"/>
</dbReference>
<gene>
    <name evidence="10 12" type="primary">ligA</name>
    <name evidence="12" type="ORF">WEOB_165</name>
</gene>
<dbReference type="HAMAP" id="MF_01588">
    <property type="entry name" value="DNA_ligase_A"/>
    <property type="match status" value="1"/>
</dbReference>
<dbReference type="EC" id="6.5.1.2" evidence="10"/>
<feature type="binding site" evidence="10">
    <location>
        <position position="412"/>
    </location>
    <ligand>
        <name>Zn(2+)</name>
        <dbReference type="ChEBI" id="CHEBI:29105"/>
    </ligand>
</feature>
<keyword evidence="6 10" id="KW-0460">Magnesium</keyword>
<comment type="cofactor">
    <cofactor evidence="10">
        <name>Mg(2+)</name>
        <dbReference type="ChEBI" id="CHEBI:18420"/>
    </cofactor>
    <cofactor evidence="10">
        <name>Mn(2+)</name>
        <dbReference type="ChEBI" id="CHEBI:29035"/>
    </cofactor>
</comment>
<dbReference type="Pfam" id="PF12826">
    <property type="entry name" value="HHH_2"/>
    <property type="match status" value="1"/>
</dbReference>
<keyword evidence="7 10" id="KW-0520">NAD</keyword>
<evidence type="ECO:0000256" key="6">
    <source>
        <dbReference type="ARBA" id="ARBA00022842"/>
    </source>
</evidence>
<dbReference type="InterPro" id="IPR018239">
    <property type="entry name" value="DNA_ligase_AS"/>
</dbReference>
<dbReference type="InterPro" id="IPR010994">
    <property type="entry name" value="RuvA_2-like"/>
</dbReference>
<dbReference type="NCBIfam" id="NF005932">
    <property type="entry name" value="PRK07956.1"/>
    <property type="match status" value="1"/>
</dbReference>
<dbReference type="GO" id="GO:0006260">
    <property type="term" value="P:DNA replication"/>
    <property type="evidence" value="ECO:0007669"/>
    <property type="project" value="UniProtKB-KW"/>
</dbReference>
<dbReference type="InterPro" id="IPR004150">
    <property type="entry name" value="NAD_DNA_ligase_OB"/>
</dbReference>
<feature type="active site" description="N6-AMP-lysine intermediate" evidence="10">
    <location>
        <position position="114"/>
    </location>
</feature>
<comment type="caution">
    <text evidence="10">Lacks conserved residue(s) required for the propagation of feature annotation.</text>
</comment>
<feature type="binding site" evidence="10">
    <location>
        <position position="112"/>
    </location>
    <ligand>
        <name>NAD(+)</name>
        <dbReference type="ChEBI" id="CHEBI:57540"/>
    </ligand>
</feature>
<dbReference type="Gene3D" id="2.40.50.140">
    <property type="entry name" value="Nucleic acid-binding proteins"/>
    <property type="match status" value="1"/>
</dbReference>
<feature type="domain" description="NAD-dependent DNA ligase N-terminal" evidence="11">
    <location>
        <begin position="3"/>
        <end position="449"/>
    </location>
</feature>
<evidence type="ECO:0000256" key="3">
    <source>
        <dbReference type="ARBA" id="ARBA00022723"/>
    </source>
</evidence>
<dbReference type="AlphaFoldDB" id="A0A0H5BWS1"/>
<comment type="catalytic activity">
    <reaction evidence="9 10">
        <text>NAD(+) + (deoxyribonucleotide)n-3'-hydroxyl + 5'-phospho-(deoxyribonucleotide)m = (deoxyribonucleotide)n+m + AMP + beta-nicotinamide D-nucleotide.</text>
        <dbReference type="EC" id="6.5.1.2"/>
    </reaction>
</comment>
<keyword evidence="8 10" id="KW-0234">DNA repair</keyword>
<dbReference type="SUPFAM" id="SSF50249">
    <property type="entry name" value="Nucleic acid-binding proteins"/>
    <property type="match status" value="1"/>
</dbReference>
<dbReference type="Gene3D" id="1.10.150.20">
    <property type="entry name" value="5' to 3' exonuclease, C-terminal subdomain"/>
    <property type="match status" value="2"/>
</dbReference>
<organism evidence="12 13">
    <name type="scientific">Candidatus Westeberhardia cardiocondylae</name>
    <dbReference type="NCBI Taxonomy" id="1594731"/>
    <lineage>
        <taxon>Bacteria</taxon>
        <taxon>Pseudomonadati</taxon>
        <taxon>Pseudomonadota</taxon>
        <taxon>Gammaproteobacteria</taxon>
        <taxon>Enterobacterales</taxon>
        <taxon>Enterobacteriaceae</taxon>
        <taxon>ant endosymbionts</taxon>
        <taxon>Candidatus Westeberhardia</taxon>
    </lineage>
</organism>
<keyword evidence="13" id="KW-1185">Reference proteome</keyword>
<dbReference type="EMBL" id="LN774881">
    <property type="protein sequence ID" value="CEN32118.1"/>
    <property type="molecule type" value="Genomic_DNA"/>
</dbReference>
<evidence type="ECO:0000256" key="1">
    <source>
        <dbReference type="ARBA" id="ARBA00022598"/>
    </source>
</evidence>
<evidence type="ECO:0000256" key="4">
    <source>
        <dbReference type="ARBA" id="ARBA00022763"/>
    </source>
</evidence>
<dbReference type="GO" id="GO:0003911">
    <property type="term" value="F:DNA ligase (NAD+) activity"/>
    <property type="evidence" value="ECO:0007669"/>
    <property type="project" value="UniProtKB-UniRule"/>
</dbReference>
<proteinExistence type="inferred from homology"/>
<dbReference type="Pfam" id="PF01653">
    <property type="entry name" value="DNA_ligase_aden"/>
    <property type="match status" value="1"/>
</dbReference>
<dbReference type="InterPro" id="IPR041663">
    <property type="entry name" value="DisA/LigA_HHH"/>
</dbReference>
<dbReference type="InterPro" id="IPR013839">
    <property type="entry name" value="DNAligase_adenylation"/>
</dbReference>
<feature type="binding site" evidence="10">
    <location>
        <begin position="82"/>
        <end position="83"/>
    </location>
    <ligand>
        <name>NAD(+)</name>
        <dbReference type="ChEBI" id="CHEBI:57540"/>
    </ligand>
</feature>
<dbReference type="KEGG" id="wca:WEOB_165"/>
<feature type="binding site" evidence="10">
    <location>
        <position position="409"/>
    </location>
    <ligand>
        <name>Zn(2+)</name>
        <dbReference type="ChEBI" id="CHEBI:29105"/>
    </ligand>
</feature>
<evidence type="ECO:0000259" key="11">
    <source>
        <dbReference type="SMART" id="SM00532"/>
    </source>
</evidence>
<dbReference type="InterPro" id="IPR001679">
    <property type="entry name" value="DNA_ligase"/>
</dbReference>
<reference evidence="13" key="1">
    <citation type="submission" date="2015-01" db="EMBL/GenBank/DDBJ databases">
        <authorList>
            <person name="Manzano-Marin A."/>
            <person name="Manzano-Marin A."/>
        </authorList>
    </citation>
    <scope>NUCLEOTIDE SEQUENCE [LARGE SCALE GENOMIC DNA]</scope>
    <source>
        <strain evidence="13">obscurior</strain>
    </source>
</reference>
<dbReference type="Gene3D" id="3.30.470.30">
    <property type="entry name" value="DNA ligase/mRNA capping enzyme"/>
    <property type="match status" value="1"/>
</dbReference>
<evidence type="ECO:0000313" key="12">
    <source>
        <dbReference type="EMBL" id="CEN32118.1"/>
    </source>
</evidence>
<keyword evidence="2 10" id="KW-0235">DNA replication</keyword>
<accession>A0A0H5BWS1</accession>
<dbReference type="GO" id="GO:0046872">
    <property type="term" value="F:metal ion binding"/>
    <property type="evidence" value="ECO:0007669"/>
    <property type="project" value="UniProtKB-KW"/>
</dbReference>
<feature type="binding site" evidence="10">
    <location>
        <position position="135"/>
    </location>
    <ligand>
        <name>NAD(+)</name>
        <dbReference type="ChEBI" id="CHEBI:57540"/>
    </ligand>
</feature>
<dbReference type="InterPro" id="IPR013840">
    <property type="entry name" value="DNAligase_N"/>
</dbReference>
<dbReference type="PIRSF" id="PIRSF001604">
    <property type="entry name" value="LigA"/>
    <property type="match status" value="1"/>
</dbReference>
<dbReference type="SUPFAM" id="SSF47781">
    <property type="entry name" value="RuvA domain 2-like"/>
    <property type="match status" value="1"/>
</dbReference>
<feature type="binding site" evidence="10">
    <location>
        <position position="315"/>
    </location>
    <ligand>
        <name>NAD(+)</name>
        <dbReference type="ChEBI" id="CHEBI:57540"/>
    </ligand>
</feature>
<feature type="binding site" evidence="10">
    <location>
        <position position="291"/>
    </location>
    <ligand>
        <name>NAD(+)</name>
        <dbReference type="ChEBI" id="CHEBI:57540"/>
    </ligand>
</feature>
<evidence type="ECO:0000256" key="7">
    <source>
        <dbReference type="ARBA" id="ARBA00023027"/>
    </source>
</evidence>
<evidence type="ECO:0000256" key="2">
    <source>
        <dbReference type="ARBA" id="ARBA00022705"/>
    </source>
</evidence>
<dbReference type="STRING" id="1594731.WEOB_165"/>
<keyword evidence="10" id="KW-0464">Manganese</keyword>
<feature type="binding site" evidence="10">
    <location>
        <position position="433"/>
    </location>
    <ligand>
        <name>Zn(2+)</name>
        <dbReference type="ChEBI" id="CHEBI:29105"/>
    </ligand>
</feature>
<dbReference type="FunFam" id="3.30.470.30:FF:000001">
    <property type="entry name" value="DNA ligase"/>
    <property type="match status" value="1"/>
</dbReference>
<feature type="binding site" evidence="10">
    <location>
        <begin position="32"/>
        <end position="36"/>
    </location>
    <ligand>
        <name>NAD(+)</name>
        <dbReference type="ChEBI" id="CHEBI:57540"/>
    </ligand>
</feature>
<evidence type="ECO:0000256" key="10">
    <source>
        <dbReference type="HAMAP-Rule" id="MF_01588"/>
    </source>
</evidence>
<dbReference type="Gene3D" id="6.20.10.30">
    <property type="match status" value="1"/>
</dbReference>